<dbReference type="EMBL" id="JBHSCQ010000017">
    <property type="protein sequence ID" value="MFC4266280.1"/>
    <property type="molecule type" value="Genomic_DNA"/>
</dbReference>
<name>A0ABV8R1P7_9MICC</name>
<proteinExistence type="predicted"/>
<evidence type="ECO:0000313" key="2">
    <source>
        <dbReference type="Proteomes" id="UP001595773"/>
    </source>
</evidence>
<dbReference type="RefSeq" id="WP_230067097.1">
    <property type="nucleotide sequence ID" value="NZ_BAABLL010000008.1"/>
</dbReference>
<gene>
    <name evidence="1" type="ORF">ACFOW9_11765</name>
</gene>
<evidence type="ECO:0000313" key="1">
    <source>
        <dbReference type="EMBL" id="MFC4266280.1"/>
    </source>
</evidence>
<protein>
    <submittedName>
        <fullName evidence="1">Uncharacterized protein</fullName>
    </submittedName>
</protein>
<accession>A0ABV8R1P7</accession>
<comment type="caution">
    <text evidence="1">The sequence shown here is derived from an EMBL/GenBank/DDBJ whole genome shotgun (WGS) entry which is preliminary data.</text>
</comment>
<keyword evidence="2" id="KW-1185">Reference proteome</keyword>
<organism evidence="1 2">
    <name type="scientific">Arthrobacter cryoconiti</name>
    <dbReference type="NCBI Taxonomy" id="748907"/>
    <lineage>
        <taxon>Bacteria</taxon>
        <taxon>Bacillati</taxon>
        <taxon>Actinomycetota</taxon>
        <taxon>Actinomycetes</taxon>
        <taxon>Micrococcales</taxon>
        <taxon>Micrococcaceae</taxon>
        <taxon>Arthrobacter</taxon>
    </lineage>
</organism>
<sequence length="57" mass="5969">MSLAFGDGAGGFAKVVKVNAREMYEGSSTLVTPGVMQLHRASHTARLIGAQEKAHAL</sequence>
<reference evidence="2" key="1">
    <citation type="journal article" date="2019" name="Int. J. Syst. Evol. Microbiol.">
        <title>The Global Catalogue of Microorganisms (GCM) 10K type strain sequencing project: providing services to taxonomists for standard genome sequencing and annotation.</title>
        <authorList>
            <consortium name="The Broad Institute Genomics Platform"/>
            <consortium name="The Broad Institute Genome Sequencing Center for Infectious Disease"/>
            <person name="Wu L."/>
            <person name="Ma J."/>
        </authorList>
    </citation>
    <scope>NUCLEOTIDE SEQUENCE [LARGE SCALE GENOMIC DNA]</scope>
    <source>
        <strain evidence="2">CGMCC 1.10698</strain>
    </source>
</reference>
<dbReference type="Proteomes" id="UP001595773">
    <property type="component" value="Unassembled WGS sequence"/>
</dbReference>